<dbReference type="EMBL" id="BKCJ010010040">
    <property type="protein sequence ID" value="GEU89800.1"/>
    <property type="molecule type" value="Genomic_DNA"/>
</dbReference>
<name>A0A6L2NUC7_TANCI</name>
<gene>
    <name evidence="1" type="ORF">Tci_061778</name>
</gene>
<sequence length="116" mass="13340">MYNMTEGHAYPFDLSKPLPLIEDQGRQVVPVNYFINNDLEYLKGGISSSKYVNSTTRTKAAKRDCNSRDDNVLYKFREGDFPRLNLCDIEDMLLLLVQKKLSNLDLEDQYDLGVAL</sequence>
<proteinExistence type="predicted"/>
<reference evidence="1" key="1">
    <citation type="journal article" date="2019" name="Sci. Rep.">
        <title>Draft genome of Tanacetum cinerariifolium, the natural source of mosquito coil.</title>
        <authorList>
            <person name="Yamashiro T."/>
            <person name="Shiraishi A."/>
            <person name="Satake H."/>
            <person name="Nakayama K."/>
        </authorList>
    </citation>
    <scope>NUCLEOTIDE SEQUENCE</scope>
</reference>
<dbReference type="AlphaFoldDB" id="A0A6L2NUC7"/>
<comment type="caution">
    <text evidence="1">The sequence shown here is derived from an EMBL/GenBank/DDBJ whole genome shotgun (WGS) entry which is preliminary data.</text>
</comment>
<organism evidence="1">
    <name type="scientific">Tanacetum cinerariifolium</name>
    <name type="common">Dalmatian daisy</name>
    <name type="synonym">Chrysanthemum cinerariifolium</name>
    <dbReference type="NCBI Taxonomy" id="118510"/>
    <lineage>
        <taxon>Eukaryota</taxon>
        <taxon>Viridiplantae</taxon>
        <taxon>Streptophyta</taxon>
        <taxon>Embryophyta</taxon>
        <taxon>Tracheophyta</taxon>
        <taxon>Spermatophyta</taxon>
        <taxon>Magnoliopsida</taxon>
        <taxon>eudicotyledons</taxon>
        <taxon>Gunneridae</taxon>
        <taxon>Pentapetalae</taxon>
        <taxon>asterids</taxon>
        <taxon>campanulids</taxon>
        <taxon>Asterales</taxon>
        <taxon>Asteraceae</taxon>
        <taxon>Asteroideae</taxon>
        <taxon>Anthemideae</taxon>
        <taxon>Anthemidinae</taxon>
        <taxon>Tanacetum</taxon>
    </lineage>
</organism>
<protein>
    <submittedName>
        <fullName evidence="1">Uncharacterized protein</fullName>
    </submittedName>
</protein>
<evidence type="ECO:0000313" key="1">
    <source>
        <dbReference type="EMBL" id="GEU89800.1"/>
    </source>
</evidence>
<accession>A0A6L2NUC7</accession>